<accession>A0ACC0TQN4</accession>
<gene>
    <name evidence="1" type="ORF">F5148DRAFT_133804</name>
</gene>
<dbReference type="EMBL" id="JAGFNK010001301">
    <property type="protein sequence ID" value="KAI9432810.1"/>
    <property type="molecule type" value="Genomic_DNA"/>
</dbReference>
<evidence type="ECO:0000313" key="2">
    <source>
        <dbReference type="Proteomes" id="UP001207468"/>
    </source>
</evidence>
<proteinExistence type="predicted"/>
<keyword evidence="2" id="KW-1185">Reference proteome</keyword>
<reference evidence="1" key="1">
    <citation type="submission" date="2021-03" db="EMBL/GenBank/DDBJ databases">
        <title>Evolutionary priming and transition to the ectomycorrhizal habit in an iconic lineage of mushroom-forming fungi: is preadaptation a requirement?</title>
        <authorList>
            <consortium name="DOE Joint Genome Institute"/>
            <person name="Looney B.P."/>
            <person name="Miyauchi S."/>
            <person name="Morin E."/>
            <person name="Drula E."/>
            <person name="Courty P.E."/>
            <person name="Chicoki N."/>
            <person name="Fauchery L."/>
            <person name="Kohler A."/>
            <person name="Kuo A."/>
            <person name="LaButti K."/>
            <person name="Pangilinan J."/>
            <person name="Lipzen A."/>
            <person name="Riley R."/>
            <person name="Andreopoulos W."/>
            <person name="He G."/>
            <person name="Johnson J."/>
            <person name="Barry K.W."/>
            <person name="Grigoriev I.V."/>
            <person name="Nagy L."/>
            <person name="Hibbett D."/>
            <person name="Henrissat B."/>
            <person name="Matheny P.B."/>
            <person name="Labbe J."/>
            <person name="Martin A.F."/>
        </authorList>
    </citation>
    <scope>NUCLEOTIDE SEQUENCE</scope>
    <source>
        <strain evidence="1">BPL698</strain>
    </source>
</reference>
<dbReference type="Proteomes" id="UP001207468">
    <property type="component" value="Unassembled WGS sequence"/>
</dbReference>
<name>A0ACC0TQN4_9AGAM</name>
<evidence type="ECO:0000313" key="1">
    <source>
        <dbReference type="EMBL" id="KAI9432810.1"/>
    </source>
</evidence>
<protein>
    <submittedName>
        <fullName evidence="1">Uncharacterized protein</fullName>
    </submittedName>
</protein>
<organism evidence="1 2">
    <name type="scientific">Russula earlei</name>
    <dbReference type="NCBI Taxonomy" id="71964"/>
    <lineage>
        <taxon>Eukaryota</taxon>
        <taxon>Fungi</taxon>
        <taxon>Dikarya</taxon>
        <taxon>Basidiomycota</taxon>
        <taxon>Agaricomycotina</taxon>
        <taxon>Agaricomycetes</taxon>
        <taxon>Russulales</taxon>
        <taxon>Russulaceae</taxon>
        <taxon>Russula</taxon>
    </lineage>
</organism>
<sequence>MLIIESEYQYWSFVMSHPVHVMLPSESVHEAINVLTWFYTNRLQQSPHPSAPPFSQEECQELLTQLRSSSDMSTLAVVRTRVVSSVLVRVVAWRQGRQGDGATFQDPRQSNNDPSAGISPPLTRGEFIISFVCSGLLNFSWNDHIVKVSAREVAYVVLVALGFVLGRLLA</sequence>
<comment type="caution">
    <text evidence="1">The sequence shown here is derived from an EMBL/GenBank/DDBJ whole genome shotgun (WGS) entry which is preliminary data.</text>
</comment>